<dbReference type="AlphaFoldDB" id="A0A656HNR0"/>
<proteinExistence type="predicted"/>
<organism evidence="1 2">
    <name type="scientific">Thiothrix nivea (strain ATCC 35100 / DSM 5205 / JP2)</name>
    <dbReference type="NCBI Taxonomy" id="870187"/>
    <lineage>
        <taxon>Bacteria</taxon>
        <taxon>Pseudomonadati</taxon>
        <taxon>Pseudomonadota</taxon>
        <taxon>Gammaproteobacteria</taxon>
        <taxon>Thiotrichales</taxon>
        <taxon>Thiotrichaceae</taxon>
        <taxon>Thiothrix</taxon>
    </lineage>
</organism>
<evidence type="ECO:0000313" key="1">
    <source>
        <dbReference type="EMBL" id="EIJ36989.1"/>
    </source>
</evidence>
<keyword evidence="2" id="KW-1185">Reference proteome</keyword>
<dbReference type="EMBL" id="JH651384">
    <property type="protein sequence ID" value="EIJ36989.1"/>
    <property type="molecule type" value="Genomic_DNA"/>
</dbReference>
<evidence type="ECO:0000313" key="2">
    <source>
        <dbReference type="Proteomes" id="UP000005317"/>
    </source>
</evidence>
<reference evidence="2" key="1">
    <citation type="journal article" date="2011" name="Stand. Genomic Sci.">
        <title>Genome sequence of the filamentous, gliding Thiothrix nivea neotype strain (JP2(T)).</title>
        <authorList>
            <person name="Lapidus A."/>
            <person name="Nolan M."/>
            <person name="Lucas S."/>
            <person name="Glavina Del Rio T."/>
            <person name="Tice H."/>
            <person name="Cheng J.F."/>
            <person name="Tapia R."/>
            <person name="Han C."/>
            <person name="Goodwin L."/>
            <person name="Pitluck S."/>
            <person name="Liolios K."/>
            <person name="Pagani I."/>
            <person name="Ivanova N."/>
            <person name="Huntemann M."/>
            <person name="Mavromatis K."/>
            <person name="Mikhailova N."/>
            <person name="Pati A."/>
            <person name="Chen A."/>
            <person name="Palaniappan K."/>
            <person name="Land M."/>
            <person name="Brambilla E.M."/>
            <person name="Rohde M."/>
            <person name="Abt B."/>
            <person name="Verbarg S."/>
            <person name="Goker M."/>
            <person name="Bristow J."/>
            <person name="Eisen J.A."/>
            <person name="Markowitz V."/>
            <person name="Hugenholtz P."/>
            <person name="Kyrpides N.C."/>
            <person name="Klenk H.P."/>
            <person name="Woyke T."/>
        </authorList>
    </citation>
    <scope>NUCLEOTIDE SEQUENCE [LARGE SCALE GENOMIC DNA]</scope>
    <source>
        <strain evidence="2">ATCC 35100 / DSM 5205 / JP2</strain>
    </source>
</reference>
<protein>
    <submittedName>
        <fullName evidence="1">Uncharacterized protein</fullName>
    </submittedName>
</protein>
<accession>A0A656HNR0</accession>
<sequence>MVKIKLSRASARRDFCSVKTDSYFSVVKLVVLVHRVSTRHDKPTTAPILADEQKHFCCQRRENVLFRWFRLELSVTHQRTVKIEKPPITVNECNHRTLPLRENQLLSLSQSGDTYWFVFDDANVMHDGRGGESVVKSRGLSPRPSSMCLLCYFNSKFLT</sequence>
<dbReference type="Proteomes" id="UP000005317">
    <property type="component" value="Unassembled WGS sequence"/>
</dbReference>
<name>A0A656HNR0_THINJ</name>
<gene>
    <name evidence="1" type="ORF">Thini_4518</name>
</gene>